<dbReference type="OrthoDB" id="10262177at2759"/>
<evidence type="ECO:0000256" key="6">
    <source>
        <dbReference type="RuleBase" id="RU362125"/>
    </source>
</evidence>
<dbReference type="InterPro" id="IPR013786">
    <property type="entry name" value="AcylCoA_DH/ox_N"/>
</dbReference>
<keyword evidence="5 6" id="KW-0560">Oxidoreductase</keyword>
<evidence type="ECO:0000313" key="10">
    <source>
        <dbReference type="EMBL" id="PAV57021.1"/>
    </source>
</evidence>
<sequence>MIRKLSAIQSDKESVKENNWIDRSVNPNVDEWEATGEFPGRKLFKELGEIGALGTTKPIDYDGLGLDYSYAIAVAEQIGSIKCGSIPMAICVQTDMATPALATYGSDYLKREFLIPSVSGDRISCIAVSESSGGSDVAAIKTTASRSHLAGSTDLVVKGEKCWITNGIQADWACLLANTSTEPSHRNKSLICVPLNLPGIHRVPLAKSGMLCSDTAQIFFDDVKVPKCHIIGEEGDGFIYQMRQFQDERLVTVAVALSPLQRCIDETIEYTRNRRIFGSTILGQQYIQYNLAEMQTELEAVRSLLYRAVEARLSGEDVTMLASMGKLMVGKLARKITDSCMQMWGAVGMTPSCPISRIQRDLRVFSIGAGCDEVMMSIICKHMQISDSPRKK</sequence>
<dbReference type="InterPro" id="IPR009100">
    <property type="entry name" value="AcylCoA_DH/oxidase_NM_dom_sf"/>
</dbReference>
<evidence type="ECO:0008006" key="12">
    <source>
        <dbReference type="Google" id="ProtNLM"/>
    </source>
</evidence>
<feature type="domain" description="Acyl-CoA oxidase/dehydrogenase middle" evidence="8">
    <location>
        <begin position="125"/>
        <end position="223"/>
    </location>
</feature>
<evidence type="ECO:0000256" key="2">
    <source>
        <dbReference type="ARBA" id="ARBA00009347"/>
    </source>
</evidence>
<dbReference type="EMBL" id="LIAE01010657">
    <property type="protein sequence ID" value="PAV57021.1"/>
    <property type="molecule type" value="Genomic_DNA"/>
</dbReference>
<reference evidence="10 11" key="1">
    <citation type="journal article" date="2017" name="Curr. Biol.">
        <title>Genome architecture and evolution of a unichromosomal asexual nematode.</title>
        <authorList>
            <person name="Fradin H."/>
            <person name="Zegar C."/>
            <person name="Gutwein M."/>
            <person name="Lucas J."/>
            <person name="Kovtun M."/>
            <person name="Corcoran D."/>
            <person name="Baugh L.R."/>
            <person name="Kiontke K."/>
            <person name="Gunsalus K."/>
            <person name="Fitch D.H."/>
            <person name="Piano F."/>
        </authorList>
    </citation>
    <scope>NUCLEOTIDE SEQUENCE [LARGE SCALE GENOMIC DNA]</scope>
    <source>
        <strain evidence="10">PF1309</strain>
    </source>
</reference>
<dbReference type="InterPro" id="IPR009075">
    <property type="entry name" value="AcylCo_DH/oxidase_C"/>
</dbReference>
<dbReference type="STRING" id="2018661.A0A2A2J5S2"/>
<dbReference type="InterPro" id="IPR046373">
    <property type="entry name" value="Acyl-CoA_Oxase/DH_mid-dom_sf"/>
</dbReference>
<dbReference type="PANTHER" id="PTHR48083:SF6">
    <property type="entry name" value="ACYL-COA DEHYDROGENASE 6"/>
    <property type="match status" value="1"/>
</dbReference>
<dbReference type="Pfam" id="PF02770">
    <property type="entry name" value="Acyl-CoA_dh_M"/>
    <property type="match status" value="1"/>
</dbReference>
<evidence type="ECO:0000256" key="1">
    <source>
        <dbReference type="ARBA" id="ARBA00001974"/>
    </source>
</evidence>
<dbReference type="Proteomes" id="UP000218231">
    <property type="component" value="Unassembled WGS sequence"/>
</dbReference>
<dbReference type="Gene3D" id="1.10.540.10">
    <property type="entry name" value="Acyl-CoA dehydrogenase/oxidase, N-terminal domain"/>
    <property type="match status" value="1"/>
</dbReference>
<proteinExistence type="inferred from homology"/>
<comment type="caution">
    <text evidence="10">The sequence shown here is derived from an EMBL/GenBank/DDBJ whole genome shotgun (WGS) entry which is preliminary data.</text>
</comment>
<dbReference type="Pfam" id="PF00441">
    <property type="entry name" value="Acyl-CoA_dh_1"/>
    <property type="match status" value="1"/>
</dbReference>
<comment type="cofactor">
    <cofactor evidence="1 6">
        <name>FAD</name>
        <dbReference type="ChEBI" id="CHEBI:57692"/>
    </cofactor>
</comment>
<dbReference type="InterPro" id="IPR006091">
    <property type="entry name" value="Acyl-CoA_Oxase/DH_mid-dom"/>
</dbReference>
<feature type="domain" description="Acyl-CoA dehydrogenase/oxidase C-terminal" evidence="7">
    <location>
        <begin position="235"/>
        <end position="383"/>
    </location>
</feature>
<keyword evidence="11" id="KW-1185">Reference proteome</keyword>
<dbReference type="SUPFAM" id="SSF56645">
    <property type="entry name" value="Acyl-CoA dehydrogenase NM domain-like"/>
    <property type="match status" value="1"/>
</dbReference>
<dbReference type="PROSITE" id="PS00072">
    <property type="entry name" value="ACYL_COA_DH_1"/>
    <property type="match status" value="1"/>
</dbReference>
<gene>
    <name evidence="10" type="ORF">WR25_26098</name>
</gene>
<evidence type="ECO:0000256" key="4">
    <source>
        <dbReference type="ARBA" id="ARBA00022827"/>
    </source>
</evidence>
<dbReference type="SUPFAM" id="SSF47203">
    <property type="entry name" value="Acyl-CoA dehydrogenase C-terminal domain-like"/>
    <property type="match status" value="1"/>
</dbReference>
<dbReference type="InterPro" id="IPR006089">
    <property type="entry name" value="Acyl-CoA_DH_CS"/>
</dbReference>
<dbReference type="GO" id="GO:0005737">
    <property type="term" value="C:cytoplasm"/>
    <property type="evidence" value="ECO:0007669"/>
    <property type="project" value="TreeGrafter"/>
</dbReference>
<keyword evidence="3 6" id="KW-0285">Flavoprotein</keyword>
<evidence type="ECO:0000259" key="9">
    <source>
        <dbReference type="Pfam" id="PF02771"/>
    </source>
</evidence>
<protein>
    <recommendedName>
        <fullName evidence="12">Acyl-CoA dehydrogenase/oxidase C-terminal domain-containing protein</fullName>
    </recommendedName>
</protein>
<comment type="similarity">
    <text evidence="2 6">Belongs to the acyl-CoA dehydrogenase family.</text>
</comment>
<dbReference type="GO" id="GO:0050660">
    <property type="term" value="F:flavin adenine dinucleotide binding"/>
    <property type="evidence" value="ECO:0007669"/>
    <property type="project" value="InterPro"/>
</dbReference>
<accession>A0A2A2J5S2</accession>
<dbReference type="AlphaFoldDB" id="A0A2A2J5S2"/>
<dbReference type="GO" id="GO:0003995">
    <property type="term" value="F:acyl-CoA dehydrogenase activity"/>
    <property type="evidence" value="ECO:0007669"/>
    <property type="project" value="InterPro"/>
</dbReference>
<evidence type="ECO:0000256" key="5">
    <source>
        <dbReference type="ARBA" id="ARBA00023002"/>
    </source>
</evidence>
<dbReference type="Gene3D" id="2.40.110.10">
    <property type="entry name" value="Butyryl-CoA Dehydrogenase, subunit A, domain 2"/>
    <property type="match status" value="1"/>
</dbReference>
<feature type="domain" description="Acyl-CoA dehydrogenase/oxidase N-terminal" evidence="9">
    <location>
        <begin position="19"/>
        <end position="121"/>
    </location>
</feature>
<dbReference type="Pfam" id="PF02771">
    <property type="entry name" value="Acyl-CoA_dh_N"/>
    <property type="match status" value="1"/>
</dbReference>
<evidence type="ECO:0000259" key="8">
    <source>
        <dbReference type="Pfam" id="PF02770"/>
    </source>
</evidence>
<organism evidence="10 11">
    <name type="scientific">Diploscapter pachys</name>
    <dbReference type="NCBI Taxonomy" id="2018661"/>
    <lineage>
        <taxon>Eukaryota</taxon>
        <taxon>Metazoa</taxon>
        <taxon>Ecdysozoa</taxon>
        <taxon>Nematoda</taxon>
        <taxon>Chromadorea</taxon>
        <taxon>Rhabditida</taxon>
        <taxon>Rhabditina</taxon>
        <taxon>Rhabditomorpha</taxon>
        <taxon>Rhabditoidea</taxon>
        <taxon>Rhabditidae</taxon>
        <taxon>Diploscapter</taxon>
    </lineage>
</organism>
<dbReference type="InterPro" id="IPR037069">
    <property type="entry name" value="AcylCoA_DH/ox_N_sf"/>
</dbReference>
<evidence type="ECO:0000313" key="11">
    <source>
        <dbReference type="Proteomes" id="UP000218231"/>
    </source>
</evidence>
<dbReference type="GO" id="GO:0033539">
    <property type="term" value="P:fatty acid beta-oxidation using acyl-CoA dehydrogenase"/>
    <property type="evidence" value="ECO:0007669"/>
    <property type="project" value="TreeGrafter"/>
</dbReference>
<name>A0A2A2J5S2_9BILA</name>
<evidence type="ECO:0000256" key="3">
    <source>
        <dbReference type="ARBA" id="ARBA00022630"/>
    </source>
</evidence>
<dbReference type="Gene3D" id="1.20.140.10">
    <property type="entry name" value="Butyryl-CoA Dehydrogenase, subunit A, domain 3"/>
    <property type="match status" value="1"/>
</dbReference>
<dbReference type="InterPro" id="IPR050741">
    <property type="entry name" value="Acyl-CoA_dehydrogenase"/>
</dbReference>
<dbReference type="PANTHER" id="PTHR48083">
    <property type="entry name" value="MEDIUM-CHAIN SPECIFIC ACYL-COA DEHYDROGENASE, MITOCHONDRIAL-RELATED"/>
    <property type="match status" value="1"/>
</dbReference>
<evidence type="ECO:0000259" key="7">
    <source>
        <dbReference type="Pfam" id="PF00441"/>
    </source>
</evidence>
<dbReference type="CDD" id="cd00567">
    <property type="entry name" value="ACAD"/>
    <property type="match status" value="1"/>
</dbReference>
<dbReference type="InterPro" id="IPR036250">
    <property type="entry name" value="AcylCo_DH-like_C"/>
</dbReference>
<keyword evidence="4 6" id="KW-0274">FAD</keyword>